<dbReference type="InterPro" id="IPR000743">
    <property type="entry name" value="Glyco_hydro_28"/>
</dbReference>
<keyword evidence="7" id="KW-0961">Cell wall biogenesis/degradation</keyword>
<dbReference type="Pfam" id="PF00295">
    <property type="entry name" value="Glyco_hydro_28"/>
    <property type="match status" value="2"/>
</dbReference>
<dbReference type="InterPro" id="IPR011050">
    <property type="entry name" value="Pectin_lyase_fold/virulence"/>
</dbReference>
<feature type="compositionally biased region" description="Polar residues" evidence="10">
    <location>
        <begin position="1"/>
        <end position="22"/>
    </location>
</feature>
<keyword evidence="3" id="KW-0134">Cell wall</keyword>
<dbReference type="PROSITE" id="PS00502">
    <property type="entry name" value="POLYGALACTURONASE"/>
    <property type="match status" value="1"/>
</dbReference>
<sequence length="468" mass="49634">ELATSTINGIPLLSPTSPSQNPEIKHTHASNKSLTEMGKERWSQRAVCCLLLMALMARNHAAVVDVKTKGAKGDGKTNDGPVIIIVYMIVLNAIVDAWKAACAGPPPSSVLFPPGIYMAFPPIDLMGPCKGPIEFKATGATIKAPPELAKFKTDAWIWFTKVDSLTMTGGTYDGQGQETWKNNKCSTSGTCSLPSVSVSLNYTCLYSDHVIMPTLISQTIKLSFVKNALVKDVTSANAKFFHMFIVDCENTRLDHVTIDAPGNSVNTDGIHVGRVSGVNITDTNIKTGDDCISFGDGSKNVHVERVTCGPGHGISIGSLGRYPNEAPVAGIWIKNCTFTGTLNGVRIKTWPGGTPGTASDMHFDDIIMTNVGTPILIDQLYCPYSPCQKGPSKVKISNVSFRKIRGSSSTKIAIRLACSPGLPCDNVEVADINLTFKGPGGPATSECSSVKPKVVGQVVPPACPGGPK</sequence>
<dbReference type="STRING" id="59895.A0A124SHU6"/>
<dbReference type="Gramene" id="KVI10651">
    <property type="protein sequence ID" value="KVI10651"/>
    <property type="gene ID" value="Ccrd_010958"/>
</dbReference>
<name>A0A124SHU6_CYNCS</name>
<evidence type="ECO:0000256" key="10">
    <source>
        <dbReference type="SAM" id="MobiDB-lite"/>
    </source>
</evidence>
<gene>
    <name evidence="11" type="ORF">Ccrd_010958</name>
</gene>
<comment type="subcellular location">
    <subcellularLocation>
        <location evidence="1">Secreted</location>
        <location evidence="1">Cell wall</location>
    </subcellularLocation>
</comment>
<feature type="region of interest" description="Disordered" evidence="10">
    <location>
        <begin position="1"/>
        <end position="36"/>
    </location>
</feature>
<evidence type="ECO:0000256" key="2">
    <source>
        <dbReference type="ARBA" id="ARBA00008834"/>
    </source>
</evidence>
<dbReference type="PANTHER" id="PTHR31375">
    <property type="match status" value="1"/>
</dbReference>
<reference evidence="11 12" key="1">
    <citation type="journal article" date="2016" name="Sci. Rep.">
        <title>The genome sequence of the outbreeding globe artichoke constructed de novo incorporating a phase-aware low-pass sequencing strategy of F1 progeny.</title>
        <authorList>
            <person name="Scaglione D."/>
            <person name="Reyes-Chin-Wo S."/>
            <person name="Acquadro A."/>
            <person name="Froenicke L."/>
            <person name="Portis E."/>
            <person name="Beitel C."/>
            <person name="Tirone M."/>
            <person name="Mauro R."/>
            <person name="Lo Monaco A."/>
            <person name="Mauromicale G."/>
            <person name="Faccioli P."/>
            <person name="Cattivelli L."/>
            <person name="Rieseberg L."/>
            <person name="Michelmore R."/>
            <person name="Lanteri S."/>
        </authorList>
    </citation>
    <scope>NUCLEOTIDE SEQUENCE [LARGE SCALE GENOMIC DNA]</scope>
    <source>
        <strain evidence="11">2C</strain>
    </source>
</reference>
<dbReference type="AlphaFoldDB" id="A0A124SHU6"/>
<evidence type="ECO:0000256" key="7">
    <source>
        <dbReference type="ARBA" id="ARBA00023316"/>
    </source>
</evidence>
<dbReference type="SMART" id="SM00710">
    <property type="entry name" value="PbH1"/>
    <property type="match status" value="5"/>
</dbReference>
<evidence type="ECO:0000256" key="4">
    <source>
        <dbReference type="ARBA" id="ARBA00022525"/>
    </source>
</evidence>
<evidence type="ECO:0000256" key="5">
    <source>
        <dbReference type="ARBA" id="ARBA00022801"/>
    </source>
</evidence>
<keyword evidence="5 9" id="KW-0378">Hydrolase</keyword>
<proteinExistence type="inferred from homology"/>
<protein>
    <submittedName>
        <fullName evidence="11">Glycoside hydrolase, family 28</fullName>
    </submittedName>
</protein>
<dbReference type="GO" id="GO:0071555">
    <property type="term" value="P:cell wall organization"/>
    <property type="evidence" value="ECO:0007669"/>
    <property type="project" value="UniProtKB-KW"/>
</dbReference>
<dbReference type="GO" id="GO:0004650">
    <property type="term" value="F:polygalacturonase activity"/>
    <property type="evidence" value="ECO:0007669"/>
    <property type="project" value="InterPro"/>
</dbReference>
<evidence type="ECO:0000256" key="8">
    <source>
        <dbReference type="PROSITE-ProRule" id="PRU10052"/>
    </source>
</evidence>
<feature type="non-terminal residue" evidence="11">
    <location>
        <position position="1"/>
    </location>
</feature>
<accession>A0A124SHU6</accession>
<dbReference type="FunFam" id="2.160.20.10:FF:000004">
    <property type="entry name" value="Pectin lyase-like superfamily protein"/>
    <property type="match status" value="1"/>
</dbReference>
<evidence type="ECO:0000313" key="11">
    <source>
        <dbReference type="EMBL" id="KVI10651.1"/>
    </source>
</evidence>
<comment type="similarity">
    <text evidence="2 9">Belongs to the glycosyl hydrolase 28 family.</text>
</comment>
<feature type="active site" evidence="8">
    <location>
        <position position="312"/>
    </location>
</feature>
<dbReference type="SUPFAM" id="SSF51126">
    <property type="entry name" value="Pectin lyase-like"/>
    <property type="match status" value="1"/>
</dbReference>
<dbReference type="InterPro" id="IPR012334">
    <property type="entry name" value="Pectin_lyas_fold"/>
</dbReference>
<keyword evidence="6 9" id="KW-0326">Glycosidase</keyword>
<evidence type="ECO:0000256" key="9">
    <source>
        <dbReference type="RuleBase" id="RU361169"/>
    </source>
</evidence>
<evidence type="ECO:0000313" key="12">
    <source>
        <dbReference type="Proteomes" id="UP000243975"/>
    </source>
</evidence>
<dbReference type="Gene3D" id="2.160.20.10">
    <property type="entry name" value="Single-stranded right-handed beta-helix, Pectin lyase-like"/>
    <property type="match status" value="1"/>
</dbReference>
<keyword evidence="12" id="KW-1185">Reference proteome</keyword>
<dbReference type="Proteomes" id="UP000243975">
    <property type="component" value="Unassembled WGS sequence"/>
</dbReference>
<evidence type="ECO:0000256" key="1">
    <source>
        <dbReference type="ARBA" id="ARBA00004191"/>
    </source>
</evidence>
<evidence type="ECO:0000256" key="6">
    <source>
        <dbReference type="ARBA" id="ARBA00023295"/>
    </source>
</evidence>
<comment type="caution">
    <text evidence="11">The sequence shown here is derived from an EMBL/GenBank/DDBJ whole genome shotgun (WGS) entry which is preliminary data.</text>
</comment>
<dbReference type="GO" id="GO:0005975">
    <property type="term" value="P:carbohydrate metabolic process"/>
    <property type="evidence" value="ECO:0007669"/>
    <property type="project" value="InterPro"/>
</dbReference>
<dbReference type="InterPro" id="IPR006626">
    <property type="entry name" value="PbH1"/>
</dbReference>
<organism evidence="11 12">
    <name type="scientific">Cynara cardunculus var. scolymus</name>
    <name type="common">Globe artichoke</name>
    <name type="synonym">Cynara scolymus</name>
    <dbReference type="NCBI Taxonomy" id="59895"/>
    <lineage>
        <taxon>Eukaryota</taxon>
        <taxon>Viridiplantae</taxon>
        <taxon>Streptophyta</taxon>
        <taxon>Embryophyta</taxon>
        <taxon>Tracheophyta</taxon>
        <taxon>Spermatophyta</taxon>
        <taxon>Magnoliopsida</taxon>
        <taxon>eudicotyledons</taxon>
        <taxon>Gunneridae</taxon>
        <taxon>Pentapetalae</taxon>
        <taxon>asterids</taxon>
        <taxon>campanulids</taxon>
        <taxon>Asterales</taxon>
        <taxon>Asteraceae</taxon>
        <taxon>Carduoideae</taxon>
        <taxon>Cardueae</taxon>
        <taxon>Carduinae</taxon>
        <taxon>Cynara</taxon>
    </lineage>
</organism>
<dbReference type="EMBL" id="LEKV01001007">
    <property type="protein sequence ID" value="KVI10651.1"/>
    <property type="molecule type" value="Genomic_DNA"/>
</dbReference>
<keyword evidence="4" id="KW-0964">Secreted</keyword>
<dbReference type="OMA" id="HTHASNK"/>
<evidence type="ECO:0000256" key="3">
    <source>
        <dbReference type="ARBA" id="ARBA00022512"/>
    </source>
</evidence>